<evidence type="ECO:0000256" key="2">
    <source>
        <dbReference type="ARBA" id="ARBA00011245"/>
    </source>
</evidence>
<organism evidence="4 5">
    <name type="scientific">Croceitalea vernalis</name>
    <dbReference type="NCBI Taxonomy" id="3075599"/>
    <lineage>
        <taxon>Bacteria</taxon>
        <taxon>Pseudomonadati</taxon>
        <taxon>Bacteroidota</taxon>
        <taxon>Flavobacteriia</taxon>
        <taxon>Flavobacteriales</taxon>
        <taxon>Flavobacteriaceae</taxon>
        <taxon>Croceitalea</taxon>
    </lineage>
</organism>
<accession>A0ABU3BJI5</accession>
<sequence length="259" mass="29629">MVKLEFGNQIVKIDAGELISYQVDGHEFIHQKGSPGWSSADTEMFPIIGPVNEADFMVQVPKGQAIQDQHGHLRLMTYSLIENTDLTAVFEKVYQANTKIKNKKYPKKSDKALLSWPYNFRFKKSFRLDSEGLEISFKIDGELGMPYMLGYHPAFKLQTTKPIIKTKDKSINLDEVLAVGSRALEVANCNEITLLDNHSITLKTEGFDHFMCWTEVGNMICIEPITFYPYRVKQQNLHEGFQNLDNEASFKLQLIPFIL</sequence>
<comment type="cofactor">
    <cofactor evidence="1">
        <name>Ca(2+)</name>
        <dbReference type="ChEBI" id="CHEBI:29108"/>
    </cofactor>
</comment>
<dbReference type="Proteomes" id="UP001250662">
    <property type="component" value="Unassembled WGS sequence"/>
</dbReference>
<evidence type="ECO:0000313" key="4">
    <source>
        <dbReference type="EMBL" id="MDT0622326.1"/>
    </source>
</evidence>
<evidence type="ECO:0000256" key="1">
    <source>
        <dbReference type="ARBA" id="ARBA00001913"/>
    </source>
</evidence>
<proteinExistence type="predicted"/>
<dbReference type="EMBL" id="JAVRHU010000003">
    <property type="protein sequence ID" value="MDT0622326.1"/>
    <property type="molecule type" value="Genomic_DNA"/>
</dbReference>
<comment type="caution">
    <text evidence="4">The sequence shown here is derived from an EMBL/GenBank/DDBJ whole genome shotgun (WGS) entry which is preliminary data.</text>
</comment>
<protein>
    <submittedName>
        <fullName evidence="4">Aldose 1-epimerase</fullName>
    </submittedName>
</protein>
<keyword evidence="3" id="KW-0106">Calcium</keyword>
<keyword evidence="5" id="KW-1185">Reference proteome</keyword>
<evidence type="ECO:0000313" key="5">
    <source>
        <dbReference type="Proteomes" id="UP001250662"/>
    </source>
</evidence>
<comment type="subunit">
    <text evidence="2">Monomer.</text>
</comment>
<gene>
    <name evidence="4" type="ORF">RM520_11875</name>
</gene>
<dbReference type="InterPro" id="IPR011013">
    <property type="entry name" value="Gal_mutarotase_sf_dom"/>
</dbReference>
<dbReference type="Pfam" id="PF01263">
    <property type="entry name" value="Aldose_epim"/>
    <property type="match status" value="1"/>
</dbReference>
<reference evidence="4 5" key="1">
    <citation type="submission" date="2023-09" db="EMBL/GenBank/DDBJ databases">
        <authorList>
            <person name="Rey-Velasco X."/>
        </authorList>
    </citation>
    <scope>NUCLEOTIDE SEQUENCE [LARGE SCALE GENOMIC DNA]</scope>
    <source>
        <strain evidence="4 5">P007</strain>
    </source>
</reference>
<name>A0ABU3BJI5_9FLAO</name>
<dbReference type="RefSeq" id="WP_311385898.1">
    <property type="nucleotide sequence ID" value="NZ_JAVRHU010000003.1"/>
</dbReference>
<dbReference type="InterPro" id="IPR008183">
    <property type="entry name" value="Aldose_1/G6P_1-epimerase"/>
</dbReference>
<evidence type="ECO:0000256" key="3">
    <source>
        <dbReference type="ARBA" id="ARBA00022837"/>
    </source>
</evidence>
<dbReference type="SUPFAM" id="SSF74650">
    <property type="entry name" value="Galactose mutarotase-like"/>
    <property type="match status" value="1"/>
</dbReference>
<dbReference type="InterPro" id="IPR014718">
    <property type="entry name" value="GH-type_carb-bd"/>
</dbReference>
<dbReference type="Gene3D" id="2.70.98.10">
    <property type="match status" value="1"/>
</dbReference>